<dbReference type="eggNOG" id="COG3264">
    <property type="taxonomic scope" value="Bacteria"/>
</dbReference>
<feature type="transmembrane region" description="Helical" evidence="7">
    <location>
        <begin position="425"/>
        <end position="442"/>
    </location>
</feature>
<feature type="domain" description="Mechanosensitive ion channel MscS C-terminal" evidence="11">
    <location>
        <begin position="674"/>
        <end position="755"/>
    </location>
</feature>
<dbReference type="Proteomes" id="UP000007029">
    <property type="component" value="Chromosome"/>
</dbReference>
<dbReference type="STRING" id="375451.RD1_2300"/>
<proteinExistence type="inferred from homology"/>
<dbReference type="RefSeq" id="WP_011568498.1">
    <property type="nucleotide sequence ID" value="NZ_FOOO01000017.1"/>
</dbReference>
<reference evidence="12 13" key="1">
    <citation type="journal article" date="2007" name="J. Bacteriol.">
        <title>The complete genome sequence of Roseobacter denitrificans reveals a mixotrophic rather than photosynthetic metabolism.</title>
        <authorList>
            <person name="Swingley W.D."/>
            <person name="Sadekar S."/>
            <person name="Mastrian S.D."/>
            <person name="Matthies H.J."/>
            <person name="Hao J."/>
            <person name="Ramos H."/>
            <person name="Acharya C.R."/>
            <person name="Conrad A.L."/>
            <person name="Taylor H.L."/>
            <person name="Dejesa L.C."/>
            <person name="Shah M.K."/>
            <person name="O'huallachain M.E."/>
            <person name="Lince M.T."/>
            <person name="Blankenship R.E."/>
            <person name="Beatty J.T."/>
            <person name="Touchman J.W."/>
        </authorList>
    </citation>
    <scope>NUCLEOTIDE SEQUENCE [LARGE SCALE GENOMIC DNA]</scope>
    <source>
        <strain evidence="13">ATCC 33942 / OCh 114</strain>
    </source>
</reference>
<evidence type="ECO:0000313" key="13">
    <source>
        <dbReference type="Proteomes" id="UP000007029"/>
    </source>
</evidence>
<dbReference type="AlphaFoldDB" id="Q167G2"/>
<keyword evidence="5 7" id="KW-1133">Transmembrane helix</keyword>
<gene>
    <name evidence="12" type="ordered locus">RD1_2300</name>
</gene>
<dbReference type="InterPro" id="IPR022249">
    <property type="entry name" value="DUF3772"/>
</dbReference>
<evidence type="ECO:0000256" key="2">
    <source>
        <dbReference type="ARBA" id="ARBA00008017"/>
    </source>
</evidence>
<dbReference type="HOGENOM" id="CLU_011796_0_0_5"/>
<dbReference type="Pfam" id="PF21082">
    <property type="entry name" value="MS_channel_3rd"/>
    <property type="match status" value="1"/>
</dbReference>
<evidence type="ECO:0000256" key="6">
    <source>
        <dbReference type="ARBA" id="ARBA00023136"/>
    </source>
</evidence>
<name>Q167G2_ROSDO</name>
<feature type="transmembrane region" description="Helical" evidence="7">
    <location>
        <begin position="320"/>
        <end position="339"/>
    </location>
</feature>
<keyword evidence="4 7" id="KW-0812">Transmembrane</keyword>
<dbReference type="Pfam" id="PF00924">
    <property type="entry name" value="MS_channel_2nd"/>
    <property type="match status" value="1"/>
</dbReference>
<feature type="transmembrane region" description="Helical" evidence="7">
    <location>
        <begin position="463"/>
        <end position="487"/>
    </location>
</feature>
<evidence type="ECO:0000256" key="7">
    <source>
        <dbReference type="SAM" id="Phobius"/>
    </source>
</evidence>
<feature type="domain" description="DUF3772" evidence="10">
    <location>
        <begin position="128"/>
        <end position="187"/>
    </location>
</feature>
<feature type="transmembrane region" description="Helical" evidence="7">
    <location>
        <begin position="351"/>
        <end position="371"/>
    </location>
</feature>
<feature type="transmembrane region" description="Helical" evidence="7">
    <location>
        <begin position="553"/>
        <end position="574"/>
    </location>
</feature>
<dbReference type="SUPFAM" id="SSF82861">
    <property type="entry name" value="Mechanosensitive channel protein MscS (YggB), transmembrane region"/>
    <property type="match status" value="1"/>
</dbReference>
<keyword evidence="13" id="KW-1185">Reference proteome</keyword>
<evidence type="ECO:0000256" key="5">
    <source>
        <dbReference type="ARBA" id="ARBA00022989"/>
    </source>
</evidence>
<evidence type="ECO:0000256" key="3">
    <source>
        <dbReference type="ARBA" id="ARBA00022475"/>
    </source>
</evidence>
<feature type="transmembrane region" description="Helical" evidence="7">
    <location>
        <begin position="240"/>
        <end position="265"/>
    </location>
</feature>
<dbReference type="InterPro" id="IPR006685">
    <property type="entry name" value="MscS_channel_2nd"/>
</dbReference>
<dbReference type="Gene3D" id="2.30.30.60">
    <property type="match status" value="1"/>
</dbReference>
<dbReference type="OrthoDB" id="9799209at2"/>
<feature type="signal peptide" evidence="8">
    <location>
        <begin position="1"/>
        <end position="22"/>
    </location>
</feature>
<dbReference type="Gene3D" id="1.10.287.1260">
    <property type="match status" value="1"/>
</dbReference>
<dbReference type="InterPro" id="IPR023408">
    <property type="entry name" value="MscS_beta-dom_sf"/>
</dbReference>
<feature type="transmembrane region" description="Helical" evidence="7">
    <location>
        <begin position="202"/>
        <end position="219"/>
    </location>
</feature>
<keyword evidence="6 7" id="KW-0472">Membrane</keyword>
<feature type="transmembrane region" description="Helical" evidence="7">
    <location>
        <begin position="515"/>
        <end position="532"/>
    </location>
</feature>
<keyword evidence="8" id="KW-0732">Signal</keyword>
<dbReference type="Gene3D" id="3.30.70.100">
    <property type="match status" value="1"/>
</dbReference>
<evidence type="ECO:0000259" key="10">
    <source>
        <dbReference type="Pfam" id="PF12607"/>
    </source>
</evidence>
<feature type="transmembrane region" description="Helical" evidence="7">
    <location>
        <begin position="398"/>
        <end position="419"/>
    </location>
</feature>
<evidence type="ECO:0000256" key="1">
    <source>
        <dbReference type="ARBA" id="ARBA00004651"/>
    </source>
</evidence>
<dbReference type="EMBL" id="CP000362">
    <property type="protein sequence ID" value="ABG31881.1"/>
    <property type="molecule type" value="Genomic_DNA"/>
</dbReference>
<dbReference type="GO" id="GO:0008381">
    <property type="term" value="F:mechanosensitive monoatomic ion channel activity"/>
    <property type="evidence" value="ECO:0007669"/>
    <property type="project" value="UniProtKB-ARBA"/>
</dbReference>
<dbReference type="Pfam" id="PF12607">
    <property type="entry name" value="DUF3772"/>
    <property type="match status" value="1"/>
</dbReference>
<comment type="subcellular location">
    <subcellularLocation>
        <location evidence="1">Cell membrane</location>
        <topology evidence="1">Multi-pass membrane protein</topology>
    </subcellularLocation>
</comment>
<dbReference type="SUPFAM" id="SSF50182">
    <property type="entry name" value="Sm-like ribonucleoproteins"/>
    <property type="match status" value="1"/>
</dbReference>
<evidence type="ECO:0000256" key="4">
    <source>
        <dbReference type="ARBA" id="ARBA00022692"/>
    </source>
</evidence>
<dbReference type="GO" id="GO:0005886">
    <property type="term" value="C:plasma membrane"/>
    <property type="evidence" value="ECO:0007669"/>
    <property type="project" value="UniProtKB-SubCell"/>
</dbReference>
<evidence type="ECO:0000313" key="12">
    <source>
        <dbReference type="EMBL" id="ABG31881.1"/>
    </source>
</evidence>
<dbReference type="PANTHER" id="PTHR30347">
    <property type="entry name" value="POTASSIUM CHANNEL RELATED"/>
    <property type="match status" value="1"/>
</dbReference>
<feature type="transmembrane region" description="Helical" evidence="7">
    <location>
        <begin position="277"/>
        <end position="295"/>
    </location>
</feature>
<feature type="domain" description="Mechanosensitive ion channel MscS" evidence="9">
    <location>
        <begin position="598"/>
        <end position="665"/>
    </location>
</feature>
<evidence type="ECO:0000256" key="8">
    <source>
        <dbReference type="SAM" id="SignalP"/>
    </source>
</evidence>
<protein>
    <submittedName>
        <fullName evidence="12">Mechanosensitive ion channel protein, putative</fullName>
    </submittedName>
</protein>
<dbReference type="PANTHER" id="PTHR30347:SF1">
    <property type="entry name" value="MECHANOSENSITIVE CHANNEL MSCK"/>
    <property type="match status" value="1"/>
</dbReference>
<dbReference type="InterPro" id="IPR011014">
    <property type="entry name" value="MscS_channel_TM-2"/>
</dbReference>
<sequence>MRALMPLLLAMFLALWGAIAQAQELAVRDEDDSLYSFWEDAASRAEQRIDTADDTSTEDLETLRQRLATFRGEFDLARQANSARIATIRSQINALGPVPENGEESPEIAATRAELAGQFDDLQAPILAADVAFRRADGLINEIDTILRERETRRLLSLGPSPLNPKTWSVAFGDTERILRDLGDDLSGIANTANQRQLRNNLPLVALLLVISLTLIVRGRVWAGKAVNFMRRFGGRGSGVWSFLVSLLRIILPLSGVYILAHAILLTARFGDTIEELIALFPVWGLLLLGFRWLAERLFAREEDDAVICLTPEGRRAGRFYMFVLSVLFLSHGLIAVLFDLEQAAPETLAVIAFPIVVLFGFVLFPMGFMLRKYDLTDESEEAEDHAQKAGVGRVIRFFGLILIAVSVIAPSMTAIGYAEAGNAMLYPTILSMLVLGLVMVLQRFAADVYGLITGQGVEARDSLMAIFAGFVLVLASLPFLALLWGARVTDLTELWRRFLDGFEIGGTRISPSDFLTFAIVFVIGYTVTRLLQGTLRTNVLPKTRLDIGGQNALISGIGYVGIFLASLIAVTVAGVDLSAFAIVAGALSVGIGFGLQTIVSNFVSGIILLVERPISEGDWIEVGGQMGVVKHISVRSTRIETFDRTDVIVPNSDLIAGTVTNYTRGNTIGRLIVKIGVAYGTDTKRVDRILREIANAQPMVLNNPPPNVVFMGFGADSLDFEIRAILRDVNWILSVQNDINHEIAARFTEEGIEIPFAQRDVWLRNPEVLQTGSDKSE</sequence>
<organism evidence="12 13">
    <name type="scientific">Roseobacter denitrificans (strain ATCC 33942 / OCh 114)</name>
    <name type="common">Erythrobacter sp. (strain OCh 114)</name>
    <name type="synonym">Roseobacter denitrificans</name>
    <dbReference type="NCBI Taxonomy" id="375451"/>
    <lineage>
        <taxon>Bacteria</taxon>
        <taxon>Pseudomonadati</taxon>
        <taxon>Pseudomonadota</taxon>
        <taxon>Alphaproteobacteria</taxon>
        <taxon>Rhodobacterales</taxon>
        <taxon>Roseobacteraceae</taxon>
        <taxon>Roseobacter</taxon>
    </lineage>
</organism>
<feature type="chain" id="PRO_5004184090" evidence="8">
    <location>
        <begin position="23"/>
        <end position="778"/>
    </location>
</feature>
<evidence type="ECO:0000259" key="9">
    <source>
        <dbReference type="Pfam" id="PF00924"/>
    </source>
</evidence>
<dbReference type="InterPro" id="IPR010920">
    <property type="entry name" value="LSM_dom_sf"/>
</dbReference>
<dbReference type="InterPro" id="IPR011066">
    <property type="entry name" value="MscS_channel_C_sf"/>
</dbReference>
<dbReference type="InterPro" id="IPR052702">
    <property type="entry name" value="MscS-like_channel"/>
</dbReference>
<comment type="similarity">
    <text evidence="2">Belongs to the MscS (TC 1.A.23) family.</text>
</comment>
<evidence type="ECO:0000259" key="11">
    <source>
        <dbReference type="Pfam" id="PF21082"/>
    </source>
</evidence>
<accession>Q167G2</accession>
<keyword evidence="3" id="KW-1003">Cell membrane</keyword>
<dbReference type="InterPro" id="IPR049278">
    <property type="entry name" value="MS_channel_C"/>
</dbReference>
<dbReference type="KEGG" id="rde:RD1_2300"/>
<feature type="transmembrane region" description="Helical" evidence="7">
    <location>
        <begin position="580"/>
        <end position="611"/>
    </location>
</feature>
<dbReference type="SUPFAM" id="SSF82689">
    <property type="entry name" value="Mechanosensitive channel protein MscS (YggB), C-terminal domain"/>
    <property type="match status" value="1"/>
</dbReference>